<evidence type="ECO:0000313" key="4">
    <source>
        <dbReference type="Proteomes" id="UP000036834"/>
    </source>
</evidence>
<reference evidence="3" key="2">
    <citation type="submission" date="2015-07" db="EMBL/GenBank/DDBJ databases">
        <title>MeaNS - Measles Nucleotide Surveillance Program.</title>
        <authorList>
            <person name="Tran T."/>
            <person name="Druce J."/>
        </authorList>
    </citation>
    <scope>NUCLEOTIDE SEQUENCE</scope>
    <source>
        <strain evidence="3">DSM 9887</strain>
    </source>
</reference>
<dbReference type="Proteomes" id="UP000036834">
    <property type="component" value="Unassembled WGS sequence"/>
</dbReference>
<name>A0A0K9YZD3_9BACL</name>
<organism evidence="3 4">
    <name type="scientific">Brevibacillus reuszeri</name>
    <dbReference type="NCBI Taxonomy" id="54915"/>
    <lineage>
        <taxon>Bacteria</taxon>
        <taxon>Bacillati</taxon>
        <taxon>Bacillota</taxon>
        <taxon>Bacilli</taxon>
        <taxon>Bacillales</taxon>
        <taxon>Paenibacillaceae</taxon>
        <taxon>Brevibacillus</taxon>
    </lineage>
</organism>
<dbReference type="OrthoDB" id="43980at2"/>
<feature type="domain" description="Polymerase nucleotidyl transferase" evidence="1">
    <location>
        <begin position="15"/>
        <end position="49"/>
    </location>
</feature>
<protein>
    <submittedName>
        <fullName evidence="3">Nucleotidyltransferase</fullName>
    </submittedName>
</protein>
<dbReference type="SUPFAM" id="SSF81301">
    <property type="entry name" value="Nucleotidyltransferase"/>
    <property type="match status" value="1"/>
</dbReference>
<dbReference type="EMBL" id="LGIQ01000005">
    <property type="protein sequence ID" value="KNB73982.1"/>
    <property type="molecule type" value="Genomic_DNA"/>
</dbReference>
<evidence type="ECO:0000259" key="1">
    <source>
        <dbReference type="Pfam" id="PF01909"/>
    </source>
</evidence>
<gene>
    <name evidence="3" type="ORF">ADS79_08685</name>
    <name evidence="2" type="ORF">BRE01_60520</name>
</gene>
<dbReference type="InterPro" id="IPR002934">
    <property type="entry name" value="Polymerase_NTP_transf_dom"/>
</dbReference>
<evidence type="ECO:0000313" key="3">
    <source>
        <dbReference type="EMBL" id="KNB73982.1"/>
    </source>
</evidence>
<dbReference type="PATRIC" id="fig|54915.3.peg.7192"/>
<reference evidence="2 5" key="3">
    <citation type="submission" date="2019-06" db="EMBL/GenBank/DDBJ databases">
        <title>Whole genome shotgun sequence of Brevibacillus reuszeri NBRC 15719.</title>
        <authorList>
            <person name="Hosoyama A."/>
            <person name="Uohara A."/>
            <person name="Ohji S."/>
            <person name="Ichikawa N."/>
        </authorList>
    </citation>
    <scope>NUCLEOTIDE SEQUENCE [LARGE SCALE GENOMIC DNA]</scope>
    <source>
        <strain evidence="2 5">NBRC 15719</strain>
    </source>
</reference>
<keyword evidence="3" id="KW-0808">Transferase</keyword>
<proteinExistence type="predicted"/>
<dbReference type="GO" id="GO:0016779">
    <property type="term" value="F:nucleotidyltransferase activity"/>
    <property type="evidence" value="ECO:0007669"/>
    <property type="project" value="InterPro"/>
</dbReference>
<dbReference type="EMBL" id="BJON01000029">
    <property type="protein sequence ID" value="GED72350.1"/>
    <property type="molecule type" value="Genomic_DNA"/>
</dbReference>
<dbReference type="Proteomes" id="UP000319578">
    <property type="component" value="Unassembled WGS sequence"/>
</dbReference>
<sequence length="241" mass="27700">MGDTKKLEPIEAAKRFINKHFPNCQGAVLAGSVVRGEATHTSDLDIVIFDESIASAYRESFIDFGWAIEAFVHNLTSYQYYFQMDFQNAKPSLQRMVLEGIPLRDEGVVDSIKKEARVMLENGPERWTEEMIRTRLYFITDALDDFEGCKNRAEELFIANSLGELIHEFVLRTNGCWIGSSKWIIRALKQYDVKFTEEFIEAFDDFYKTGDKSKVILLSERVLEPYGGRLFEGFSSGKEKL</sequence>
<dbReference type="RefSeq" id="WP_049737996.1">
    <property type="nucleotide sequence ID" value="NZ_BJON01000029.1"/>
</dbReference>
<dbReference type="InterPro" id="IPR043519">
    <property type="entry name" value="NT_sf"/>
</dbReference>
<comment type="caution">
    <text evidence="3">The sequence shown here is derived from an EMBL/GenBank/DDBJ whole genome shotgun (WGS) entry which is preliminary data.</text>
</comment>
<accession>A0A0K9YZD3</accession>
<keyword evidence="5" id="KW-1185">Reference proteome</keyword>
<dbReference type="STRING" id="54915.ADS79_08685"/>
<evidence type="ECO:0000313" key="5">
    <source>
        <dbReference type="Proteomes" id="UP000319578"/>
    </source>
</evidence>
<dbReference type="CDD" id="cd05403">
    <property type="entry name" value="NT_KNTase_like"/>
    <property type="match status" value="1"/>
</dbReference>
<dbReference type="Gene3D" id="3.30.460.10">
    <property type="entry name" value="Beta Polymerase, domain 2"/>
    <property type="match status" value="1"/>
</dbReference>
<reference evidence="4" key="1">
    <citation type="submission" date="2015-07" db="EMBL/GenBank/DDBJ databases">
        <title>Genome sequencing project for genomic taxonomy and phylogenomics of Bacillus-like bacteria.</title>
        <authorList>
            <person name="Liu B."/>
            <person name="Wang J."/>
            <person name="Zhu Y."/>
            <person name="Liu G."/>
            <person name="Chen Q."/>
            <person name="Chen Z."/>
            <person name="Lan J."/>
            <person name="Che J."/>
            <person name="Ge C."/>
            <person name="Shi H."/>
            <person name="Pan Z."/>
            <person name="Liu X."/>
        </authorList>
    </citation>
    <scope>NUCLEOTIDE SEQUENCE [LARGE SCALE GENOMIC DNA]</scope>
    <source>
        <strain evidence="4">DSM 9887</strain>
    </source>
</reference>
<dbReference type="AlphaFoldDB" id="A0A0K9YZD3"/>
<dbReference type="Pfam" id="PF01909">
    <property type="entry name" value="NTP_transf_2"/>
    <property type="match status" value="1"/>
</dbReference>
<evidence type="ECO:0000313" key="2">
    <source>
        <dbReference type="EMBL" id="GED72350.1"/>
    </source>
</evidence>